<organism evidence="2 3">
    <name type="scientific">Haloplanus litoreus</name>
    <dbReference type="NCBI Taxonomy" id="767515"/>
    <lineage>
        <taxon>Archaea</taxon>
        <taxon>Methanobacteriati</taxon>
        <taxon>Methanobacteriota</taxon>
        <taxon>Stenosarchaea group</taxon>
        <taxon>Halobacteria</taxon>
        <taxon>Halobacteriales</taxon>
        <taxon>Haloferacaceae</taxon>
        <taxon>Haloplanus</taxon>
    </lineage>
</organism>
<dbReference type="AlphaFoldDB" id="A0ABD6A142"/>
<feature type="transmembrane region" description="Helical" evidence="1">
    <location>
        <begin position="42"/>
        <end position="60"/>
    </location>
</feature>
<feature type="transmembrane region" description="Helical" evidence="1">
    <location>
        <begin position="475"/>
        <end position="495"/>
    </location>
</feature>
<name>A0ABD6A142_9EURY</name>
<feature type="transmembrane region" description="Helical" evidence="1">
    <location>
        <begin position="182"/>
        <end position="200"/>
    </location>
</feature>
<evidence type="ECO:0008006" key="4">
    <source>
        <dbReference type="Google" id="ProtNLM"/>
    </source>
</evidence>
<dbReference type="RefSeq" id="WP_379705813.1">
    <property type="nucleotide sequence ID" value="NZ_JBHTAT010000001.1"/>
</dbReference>
<keyword evidence="1" id="KW-0812">Transmembrane</keyword>
<feature type="transmembrane region" description="Helical" evidence="1">
    <location>
        <begin position="421"/>
        <end position="440"/>
    </location>
</feature>
<dbReference type="GeneID" id="96955051"/>
<comment type="caution">
    <text evidence="2">The sequence shown here is derived from an EMBL/GenBank/DDBJ whole genome shotgun (WGS) entry which is preliminary data.</text>
</comment>
<keyword evidence="1" id="KW-1133">Transmembrane helix</keyword>
<sequence length="712" mass="75361">MDTPGAGVVEVIVVDEDIDTDTDAGEAVGGDPSGRRRVPIRLALAAALALVVVVRLPTVFDVFRDDWVVLVSNDPYFYRYLVDQSLAGGPIPSLPARAVAGEPLLVATLATATTLLGGSTWASGFVLAWYPVVAAVVTAGLVYGIAVRVSGDVRVGLASAGLLAVTPAHAYRTALGVADHHAFDYVWLALTVLVVVDLLTRHERDRRTWLGAGVLAVAVAAQTLSWEAAPLLLFPLAVSLALVALVEIRRPGPERLAPVVAGLVGGAVLAHAVHHLLGWQFPATVYALDLLAVGAVGLLAVTVGIRRVGGSWTWLAAVEAVLAVAAAVAVRRLTILSTELDRGLAFFSSTQAAELAGVGSNYGAVGVLVILGFAPVLAVPTLVWAARRGWMRLESGWLVVGVYVVHFGTLAAIQRRFGGELAPFAAVLGGVAFVTLAWWLDLLYPPVPMRSDGTPPAATDGGAAPDLVVPDRTRLALLGGLAGVAVGSGGLYSALIDRRLVIDDATYEAARWITGYVEDRDIPYPESYVLAKWGRVRVYNYFVNGEAASYSYAERTYEDFLFSTDADEWYDEFDGRVGFVVTRDLPHLGLIASSTVQSCLHDRFGGAFSSNLGGAGHFRALYATESGDGARKVFRVVPGATLRGTVDGTDTVRLVADVSIPGADFEYTRFASVTDGTFEVTVGNPGRYRLEGHDLVVDVPERAVRRGETVTV</sequence>
<feature type="transmembrane region" description="Helical" evidence="1">
    <location>
        <begin position="256"/>
        <end position="277"/>
    </location>
</feature>
<accession>A0ABD6A142</accession>
<feature type="transmembrane region" description="Helical" evidence="1">
    <location>
        <begin position="231"/>
        <end position="249"/>
    </location>
</feature>
<keyword evidence="1" id="KW-0472">Membrane</keyword>
<gene>
    <name evidence="2" type="ORF">ACFQKE_15335</name>
</gene>
<reference evidence="2 3" key="1">
    <citation type="journal article" date="2019" name="Int. J. Syst. Evol. Microbiol.">
        <title>The Global Catalogue of Microorganisms (GCM) 10K type strain sequencing project: providing services to taxonomists for standard genome sequencing and annotation.</title>
        <authorList>
            <consortium name="The Broad Institute Genomics Platform"/>
            <consortium name="The Broad Institute Genome Sequencing Center for Infectious Disease"/>
            <person name="Wu L."/>
            <person name="Ma J."/>
        </authorList>
    </citation>
    <scope>NUCLEOTIDE SEQUENCE [LARGE SCALE GENOMIC DNA]</scope>
    <source>
        <strain evidence="2 3">GX21</strain>
    </source>
</reference>
<keyword evidence="3" id="KW-1185">Reference proteome</keyword>
<dbReference type="Proteomes" id="UP001596434">
    <property type="component" value="Unassembled WGS sequence"/>
</dbReference>
<evidence type="ECO:0000256" key="1">
    <source>
        <dbReference type="SAM" id="Phobius"/>
    </source>
</evidence>
<dbReference type="EMBL" id="JBHTAT010000001">
    <property type="protein sequence ID" value="MFC7256658.1"/>
    <property type="molecule type" value="Genomic_DNA"/>
</dbReference>
<feature type="transmembrane region" description="Helical" evidence="1">
    <location>
        <begin position="283"/>
        <end position="305"/>
    </location>
</feature>
<feature type="transmembrane region" description="Helical" evidence="1">
    <location>
        <begin position="153"/>
        <end position="170"/>
    </location>
</feature>
<feature type="transmembrane region" description="Helical" evidence="1">
    <location>
        <begin position="362"/>
        <end position="385"/>
    </location>
</feature>
<protein>
    <recommendedName>
        <fullName evidence="4">Dolichyl-phosphooligosaccharide-protein glycotransferase</fullName>
    </recommendedName>
</protein>
<evidence type="ECO:0000313" key="3">
    <source>
        <dbReference type="Proteomes" id="UP001596434"/>
    </source>
</evidence>
<feature type="transmembrane region" description="Helical" evidence="1">
    <location>
        <begin position="127"/>
        <end position="146"/>
    </location>
</feature>
<evidence type="ECO:0000313" key="2">
    <source>
        <dbReference type="EMBL" id="MFC7256658.1"/>
    </source>
</evidence>
<feature type="transmembrane region" description="Helical" evidence="1">
    <location>
        <begin position="312"/>
        <end position="330"/>
    </location>
</feature>
<feature type="transmembrane region" description="Helical" evidence="1">
    <location>
        <begin position="207"/>
        <end position="225"/>
    </location>
</feature>
<proteinExistence type="predicted"/>